<feature type="transmembrane region" description="Helical" evidence="1">
    <location>
        <begin position="91"/>
        <end position="113"/>
    </location>
</feature>
<feature type="domain" description="CNNM transmembrane" evidence="2">
    <location>
        <begin position="14"/>
        <end position="174"/>
    </location>
</feature>
<evidence type="ECO:0000313" key="4">
    <source>
        <dbReference type="Proteomes" id="UP001500507"/>
    </source>
</evidence>
<accession>A0ABN1MKD7</accession>
<dbReference type="EMBL" id="BAAAFG010000016">
    <property type="protein sequence ID" value="GAA0873592.1"/>
    <property type="molecule type" value="Genomic_DNA"/>
</dbReference>
<proteinExistence type="predicted"/>
<dbReference type="RefSeq" id="WP_343768868.1">
    <property type="nucleotide sequence ID" value="NZ_BAAAFG010000016.1"/>
</dbReference>
<comment type="caution">
    <text evidence="3">The sequence shown here is derived from an EMBL/GenBank/DDBJ whole genome shotgun (WGS) entry which is preliminary data.</text>
</comment>
<dbReference type="InterPro" id="IPR051676">
    <property type="entry name" value="UPF0053_domain"/>
</dbReference>
<keyword evidence="1" id="KW-0472">Membrane</keyword>
<dbReference type="InterPro" id="IPR046342">
    <property type="entry name" value="CBS_dom_sf"/>
</dbReference>
<dbReference type="Gene3D" id="3.10.580.10">
    <property type="entry name" value="CBS-domain"/>
    <property type="match status" value="1"/>
</dbReference>
<dbReference type="InterPro" id="IPR002550">
    <property type="entry name" value="CNNM"/>
</dbReference>
<keyword evidence="1" id="KW-0812">Transmembrane</keyword>
<dbReference type="Pfam" id="PF01595">
    <property type="entry name" value="CNNM"/>
    <property type="match status" value="1"/>
</dbReference>
<protein>
    <submittedName>
        <fullName evidence="3">Hemolysin family protein</fullName>
    </submittedName>
</protein>
<feature type="transmembrane region" description="Helical" evidence="1">
    <location>
        <begin position="59"/>
        <end position="79"/>
    </location>
</feature>
<reference evidence="3 4" key="1">
    <citation type="journal article" date="2019" name="Int. J. Syst. Evol. Microbiol.">
        <title>The Global Catalogue of Microorganisms (GCM) 10K type strain sequencing project: providing services to taxonomists for standard genome sequencing and annotation.</title>
        <authorList>
            <consortium name="The Broad Institute Genomics Platform"/>
            <consortium name="The Broad Institute Genome Sequencing Center for Infectious Disease"/>
            <person name="Wu L."/>
            <person name="Ma J."/>
        </authorList>
    </citation>
    <scope>NUCLEOTIDE SEQUENCE [LARGE SCALE GENOMIC DNA]</scope>
    <source>
        <strain evidence="3 4">JCM 16082</strain>
    </source>
</reference>
<organism evidence="3 4">
    <name type="scientific">Gangjinia marincola</name>
    <dbReference type="NCBI Taxonomy" id="578463"/>
    <lineage>
        <taxon>Bacteria</taxon>
        <taxon>Pseudomonadati</taxon>
        <taxon>Bacteroidota</taxon>
        <taxon>Flavobacteriia</taxon>
        <taxon>Flavobacteriales</taxon>
        <taxon>Flavobacteriaceae</taxon>
        <taxon>Gangjinia</taxon>
    </lineage>
</organism>
<name>A0ABN1MKD7_9FLAO</name>
<gene>
    <name evidence="3" type="ORF">GCM10009117_27390</name>
</gene>
<evidence type="ECO:0000259" key="2">
    <source>
        <dbReference type="Pfam" id="PF01595"/>
    </source>
</evidence>
<dbReference type="SUPFAM" id="SSF54631">
    <property type="entry name" value="CBS-domain pair"/>
    <property type="match status" value="1"/>
</dbReference>
<feature type="transmembrane region" description="Helical" evidence="1">
    <location>
        <begin position="6"/>
        <end position="25"/>
    </location>
</feature>
<dbReference type="Proteomes" id="UP001500507">
    <property type="component" value="Unassembled WGS sequence"/>
</dbReference>
<evidence type="ECO:0000256" key="1">
    <source>
        <dbReference type="SAM" id="Phobius"/>
    </source>
</evidence>
<dbReference type="PANTHER" id="PTHR43099">
    <property type="entry name" value="UPF0053 PROTEIN YRKA"/>
    <property type="match status" value="1"/>
</dbReference>
<keyword evidence="1" id="KW-1133">Transmembrane helix</keyword>
<keyword evidence="4" id="KW-1185">Reference proteome</keyword>
<sequence>MDTLEITLRIFGGIVLILLNAMFVLTEFGLTRLRQYDKEELEENPALDRAWEMTNKLEIYLTGCQLGISTTSVLLGVIFEPAVTKLIEPLITMFGFSSGTVKSISIVVGLIIINLAHKIWGEQAPTYFGVEKPIKAAKFGSGFLYWWTKIMYPFIIFGDGLAKWTLKLFGVEMTRSWVEQEGQSNDSEEKNNDNTQARTTTRTAIVDFLKEKTSLSKDRVDEIVKSYDIGNTPATKIMVKLKNVISLDESIDFQENIERIAQSKHSRYPLMNQSGKQYAGNIYVPSILLNYEALNTGKKKISSLTKGKMTRDCSISISELIDAFQSEDQELCMLLENNNVVGLVTLTDAIENVFGQLKDPLD</sequence>
<dbReference type="PANTHER" id="PTHR43099:SF5">
    <property type="entry name" value="HLYC_CORC FAMILY TRANSPORTER"/>
    <property type="match status" value="1"/>
</dbReference>
<evidence type="ECO:0000313" key="3">
    <source>
        <dbReference type="EMBL" id="GAA0873592.1"/>
    </source>
</evidence>